<dbReference type="InterPro" id="IPR006638">
    <property type="entry name" value="Elp3/MiaA/NifB-like_rSAM"/>
</dbReference>
<dbReference type="Gene3D" id="3.20.20.70">
    <property type="entry name" value="Aldolase class I"/>
    <property type="match status" value="1"/>
</dbReference>
<keyword evidence="5" id="KW-0408">Iron</keyword>
<name>A0A4V2KT79_9HYPH</name>
<dbReference type="GO" id="GO:0042364">
    <property type="term" value="P:water-soluble vitamin biosynthetic process"/>
    <property type="evidence" value="ECO:0007669"/>
    <property type="project" value="UniProtKB-ARBA"/>
</dbReference>
<dbReference type="RefSeq" id="WP_131310340.1">
    <property type="nucleotide sequence ID" value="NZ_SJFN01000022.1"/>
</dbReference>
<dbReference type="OrthoDB" id="3320990at2"/>
<dbReference type="SFLD" id="SFLDF00319">
    <property type="entry name" value="Fe_hydrogenase_maturase_(HydG"/>
    <property type="match status" value="1"/>
</dbReference>
<dbReference type="InterPro" id="IPR007197">
    <property type="entry name" value="rSAM"/>
</dbReference>
<keyword evidence="2" id="KW-0004">4Fe-4S</keyword>
<dbReference type="SFLD" id="SFLDS00029">
    <property type="entry name" value="Radical_SAM"/>
    <property type="match status" value="1"/>
</dbReference>
<accession>A0A4V2KT79</accession>
<dbReference type="Pfam" id="PF04055">
    <property type="entry name" value="Radical_SAM"/>
    <property type="match status" value="1"/>
</dbReference>
<dbReference type="PANTHER" id="PTHR43583:SF2">
    <property type="entry name" value="THIAZOLE BIOSYNTHESIS PROTEIN"/>
    <property type="match status" value="1"/>
</dbReference>
<dbReference type="SUPFAM" id="SSF102114">
    <property type="entry name" value="Radical SAM enzymes"/>
    <property type="match status" value="1"/>
</dbReference>
<dbReference type="InterPro" id="IPR034428">
    <property type="entry name" value="ThiH/NoCL/HydG-like"/>
</dbReference>
<protein>
    <submittedName>
        <fullName evidence="9">[FeFe] hydrogenase H-cluster radical SAM maturase HydG</fullName>
    </submittedName>
</protein>
<dbReference type="EMBL" id="SJFN01000022">
    <property type="protein sequence ID" value="TBW36088.1"/>
    <property type="molecule type" value="Genomic_DNA"/>
</dbReference>
<gene>
    <name evidence="9" type="primary">hydG</name>
    <name evidence="9" type="ORF">EYW49_14660</name>
</gene>
<feature type="domain" description="Radical SAM core" evidence="8">
    <location>
        <begin position="78"/>
        <end position="317"/>
    </location>
</feature>
<comment type="cofactor">
    <cofactor evidence="7">
        <name>[2Fe-2S] cluster</name>
        <dbReference type="ChEBI" id="CHEBI:190135"/>
    </cofactor>
</comment>
<keyword evidence="4" id="KW-0479">Metal-binding</keyword>
<dbReference type="InterPro" id="IPR013785">
    <property type="entry name" value="Aldolase_TIM"/>
</dbReference>
<comment type="cofactor">
    <cofactor evidence="1">
        <name>[4Fe-4S] cluster</name>
        <dbReference type="ChEBI" id="CHEBI:49883"/>
    </cofactor>
</comment>
<dbReference type="SFLD" id="SFLDG01081">
    <property type="entry name" value="cleavage_of_the_Ca-Cb_bond_in"/>
    <property type="match status" value="1"/>
</dbReference>
<dbReference type="SMART" id="SM00876">
    <property type="entry name" value="BATS"/>
    <property type="match status" value="1"/>
</dbReference>
<keyword evidence="6" id="KW-0411">Iron-sulfur</keyword>
<evidence type="ECO:0000256" key="3">
    <source>
        <dbReference type="ARBA" id="ARBA00022691"/>
    </source>
</evidence>
<dbReference type="SMART" id="SM00729">
    <property type="entry name" value="Elp3"/>
    <property type="match status" value="1"/>
</dbReference>
<dbReference type="GO" id="GO:0044272">
    <property type="term" value="P:sulfur compound biosynthetic process"/>
    <property type="evidence" value="ECO:0007669"/>
    <property type="project" value="UniProtKB-ARBA"/>
</dbReference>
<dbReference type="PANTHER" id="PTHR43583">
    <property type="entry name" value="2-IMINOACETATE SYNTHASE"/>
    <property type="match status" value="1"/>
</dbReference>
<evidence type="ECO:0000256" key="7">
    <source>
        <dbReference type="ARBA" id="ARBA00034078"/>
    </source>
</evidence>
<comment type="caution">
    <text evidence="9">The sequence shown here is derived from an EMBL/GenBank/DDBJ whole genome shotgun (WGS) entry which is preliminary data.</text>
</comment>
<dbReference type="AlphaFoldDB" id="A0A4V2KT79"/>
<evidence type="ECO:0000256" key="6">
    <source>
        <dbReference type="ARBA" id="ARBA00023014"/>
    </source>
</evidence>
<reference evidence="9 10" key="1">
    <citation type="submission" date="2019-02" db="EMBL/GenBank/DDBJ databases">
        <title>Siculibacillus lacustris gen. nov., sp. nov., a new rosette-forming bacterium isolated from a freshwater crater lake (Lake St. Ana, Romania).</title>
        <authorList>
            <person name="Felfoldi T."/>
            <person name="Marton Z."/>
            <person name="Szabo A."/>
            <person name="Mentes A."/>
            <person name="Boka K."/>
            <person name="Marialigeti K."/>
            <person name="Mathe I."/>
            <person name="Koncz M."/>
            <person name="Schumann P."/>
            <person name="Toth E."/>
        </authorList>
    </citation>
    <scope>NUCLEOTIDE SEQUENCE [LARGE SCALE GENOMIC DNA]</scope>
    <source>
        <strain evidence="9 10">SA-279</strain>
    </source>
</reference>
<evidence type="ECO:0000256" key="2">
    <source>
        <dbReference type="ARBA" id="ARBA00022485"/>
    </source>
</evidence>
<dbReference type="Proteomes" id="UP000292781">
    <property type="component" value="Unassembled WGS sequence"/>
</dbReference>
<dbReference type="GO" id="GO:0046872">
    <property type="term" value="F:metal ion binding"/>
    <property type="evidence" value="ECO:0007669"/>
    <property type="project" value="UniProtKB-KW"/>
</dbReference>
<evidence type="ECO:0000259" key="8">
    <source>
        <dbReference type="PROSITE" id="PS51918"/>
    </source>
</evidence>
<dbReference type="GO" id="GO:0003824">
    <property type="term" value="F:catalytic activity"/>
    <property type="evidence" value="ECO:0007669"/>
    <property type="project" value="InterPro"/>
</dbReference>
<dbReference type="CDD" id="cd01335">
    <property type="entry name" value="Radical_SAM"/>
    <property type="match status" value="1"/>
</dbReference>
<evidence type="ECO:0000313" key="9">
    <source>
        <dbReference type="EMBL" id="TBW36088.1"/>
    </source>
</evidence>
<evidence type="ECO:0000256" key="1">
    <source>
        <dbReference type="ARBA" id="ARBA00001966"/>
    </source>
</evidence>
<dbReference type="Pfam" id="PF06968">
    <property type="entry name" value="BATS"/>
    <property type="match status" value="1"/>
</dbReference>
<dbReference type="InterPro" id="IPR024007">
    <property type="entry name" value="FeFe-hyd_mat_HydG"/>
</dbReference>
<keyword evidence="10" id="KW-1185">Reference proteome</keyword>
<dbReference type="InterPro" id="IPR010722">
    <property type="entry name" value="BATS_dom"/>
</dbReference>
<proteinExistence type="predicted"/>
<dbReference type="SFLD" id="SFLDG01060">
    <property type="entry name" value="BATS_domain_containing"/>
    <property type="match status" value="1"/>
</dbReference>
<evidence type="ECO:0000256" key="4">
    <source>
        <dbReference type="ARBA" id="ARBA00022723"/>
    </source>
</evidence>
<keyword evidence="3" id="KW-0949">S-adenosyl-L-methionine</keyword>
<sequence length="466" mass="51489">MTAEQTTATWLDPAAIAATLAEAGREDKGRIREILAKAALLGGLDATDVAVLSQVRDPDLVAELFHTAERAKTEIYGQRIVLFAPLYFSNICTNECVYCAFRRSNRDLVRKILTLEEIAAEAAALIDQGHKRVLLIGGEAFPKDGFRYILDAISTIYGVKRERGEIRRINVNLAPLSTDEFRLLKGAGIGTYQLFQETYDRELYGRVHVDGRKADFDWRATAIDRAMNAGIDDVGLGVLFGLGDWRFEMLALMQHISHLEDVFGVGCHTISVPRMEPAVGSEMASHPPHPVSDDDFKKIVAVLRLAVPYTGLIMSTRETAEMRRATFALGVSQISGGSRTNPGGYATPEDEDAAQFERGDHRDLDAVVRDIAEGGRIPSFCTACYRMGRTGHDFMDLARPGLIREMCGPNGLSSFAEYLLDYGSEETRAAGDRAIDAEIASMEPRIRRYSETMVAKVRAGKRDVFR</sequence>
<dbReference type="InterPro" id="IPR058240">
    <property type="entry name" value="rSAM_sf"/>
</dbReference>
<dbReference type="PROSITE" id="PS51918">
    <property type="entry name" value="RADICAL_SAM"/>
    <property type="match status" value="1"/>
</dbReference>
<evidence type="ECO:0000256" key="5">
    <source>
        <dbReference type="ARBA" id="ARBA00023004"/>
    </source>
</evidence>
<evidence type="ECO:0000313" key="10">
    <source>
        <dbReference type="Proteomes" id="UP000292781"/>
    </source>
</evidence>
<organism evidence="9 10">
    <name type="scientific">Siculibacillus lacustris</name>
    <dbReference type="NCBI Taxonomy" id="1549641"/>
    <lineage>
        <taxon>Bacteria</taxon>
        <taxon>Pseudomonadati</taxon>
        <taxon>Pseudomonadota</taxon>
        <taxon>Alphaproteobacteria</taxon>
        <taxon>Hyphomicrobiales</taxon>
        <taxon>Ancalomicrobiaceae</taxon>
        <taxon>Siculibacillus</taxon>
    </lineage>
</organism>
<dbReference type="GO" id="GO:0051539">
    <property type="term" value="F:4 iron, 4 sulfur cluster binding"/>
    <property type="evidence" value="ECO:0007669"/>
    <property type="project" value="UniProtKB-KW"/>
</dbReference>
<dbReference type="NCBIfam" id="TIGR03955">
    <property type="entry name" value="rSAM_HydG"/>
    <property type="match status" value="1"/>
</dbReference>